<dbReference type="Pfam" id="PF02875">
    <property type="entry name" value="Mur_ligase_C"/>
    <property type="match status" value="1"/>
</dbReference>
<sequence length="363" mass="40356">MNRPIIAITGSAGKTTTKEMLASILQRRWKTFKSFQNGNDVWFTTQYTKQINASHRAVVLEYGMKHAGDIRRHCQLIRPDIGIVTNVGKAHMGHFNRGITGIAAAKSELIQHMNANGMLFINKDDVHSNLLSYGRFKGQVVTIGAKHKANYQAQNIRYTNQGMNFEVRLRGKLHSFFIKAFGTCNVYNALFAVAAAHRLGCPVQQIRSGLLNYEQPYARLTVHRLRNGSILINDSFNTKPELDAALDVLTHVGGKGRKVAVLGMIQDMGVYRKHMHREVGKQLADKRIDYLYTFGSHAKQIGLGAIAAGFSSQKVSSEKNMSRLRKKLMGELRPGTTLLFKGSTGGNKVLLIHVVEAIVRAKG</sequence>
<feature type="domain" description="Mur ligase C-terminal" evidence="4">
    <location>
        <begin position="219"/>
        <end position="343"/>
    </location>
</feature>
<dbReference type="SUPFAM" id="SSF53244">
    <property type="entry name" value="MurD-like peptide ligases, peptide-binding domain"/>
    <property type="match status" value="1"/>
</dbReference>
<gene>
    <name evidence="6" type="ORF">J2Z66_000772</name>
</gene>
<keyword evidence="2" id="KW-0547">Nucleotide-binding</keyword>
<keyword evidence="1 6" id="KW-0436">Ligase</keyword>
<evidence type="ECO:0000313" key="6">
    <source>
        <dbReference type="EMBL" id="MBP1989177.1"/>
    </source>
</evidence>
<dbReference type="InterPro" id="IPR051046">
    <property type="entry name" value="MurCDEF_CellWall_CoF430Synth"/>
</dbReference>
<dbReference type="PANTHER" id="PTHR43024">
    <property type="entry name" value="UDP-N-ACETYLMURAMOYL-TRIPEPTIDE--D-ALANYL-D-ALANINE LIGASE"/>
    <property type="match status" value="1"/>
</dbReference>
<evidence type="ECO:0000256" key="3">
    <source>
        <dbReference type="ARBA" id="ARBA00022840"/>
    </source>
</evidence>
<dbReference type="SUPFAM" id="SSF53623">
    <property type="entry name" value="MurD-like peptide ligases, catalytic domain"/>
    <property type="match status" value="1"/>
</dbReference>
<keyword evidence="7" id="KW-1185">Reference proteome</keyword>
<proteinExistence type="predicted"/>
<dbReference type="PANTHER" id="PTHR43024:SF1">
    <property type="entry name" value="UDP-N-ACETYLMURAMOYL-TRIPEPTIDE--D-ALANYL-D-ALANINE LIGASE"/>
    <property type="match status" value="1"/>
</dbReference>
<name>A0ABS4INP0_9BACL</name>
<feature type="domain" description="Mur ligase central" evidence="5">
    <location>
        <begin position="8"/>
        <end position="196"/>
    </location>
</feature>
<accession>A0ABS4INP0</accession>
<protein>
    <submittedName>
        <fullName evidence="6">UDP-N-acetylmuramoyl-tripeptide--D-alanyl-D-alanine ligase</fullName>
        <ecNumber evidence="6">6.3.2.10</ecNumber>
    </submittedName>
</protein>
<dbReference type="InterPro" id="IPR036565">
    <property type="entry name" value="Mur-like_cat_sf"/>
</dbReference>
<evidence type="ECO:0000259" key="5">
    <source>
        <dbReference type="Pfam" id="PF08245"/>
    </source>
</evidence>
<dbReference type="RefSeq" id="WP_209970010.1">
    <property type="nucleotide sequence ID" value="NZ_JAGGLB010000002.1"/>
</dbReference>
<comment type="caution">
    <text evidence="6">The sequence shown here is derived from an EMBL/GenBank/DDBJ whole genome shotgun (WGS) entry which is preliminary data.</text>
</comment>
<dbReference type="InterPro" id="IPR036615">
    <property type="entry name" value="Mur_ligase_C_dom_sf"/>
</dbReference>
<evidence type="ECO:0000256" key="1">
    <source>
        <dbReference type="ARBA" id="ARBA00022598"/>
    </source>
</evidence>
<keyword evidence="3" id="KW-0067">ATP-binding</keyword>
<dbReference type="EC" id="6.3.2.10" evidence="6"/>
<dbReference type="InterPro" id="IPR004101">
    <property type="entry name" value="Mur_ligase_C"/>
</dbReference>
<evidence type="ECO:0000313" key="7">
    <source>
        <dbReference type="Proteomes" id="UP001519287"/>
    </source>
</evidence>
<dbReference type="GO" id="GO:0047480">
    <property type="term" value="F:UDP-N-acetylmuramoyl-tripeptide-D-alanyl-D-alanine ligase activity"/>
    <property type="evidence" value="ECO:0007669"/>
    <property type="project" value="UniProtKB-EC"/>
</dbReference>
<dbReference type="Gene3D" id="3.40.1190.10">
    <property type="entry name" value="Mur-like, catalytic domain"/>
    <property type="match status" value="1"/>
</dbReference>
<dbReference type="Proteomes" id="UP001519287">
    <property type="component" value="Unassembled WGS sequence"/>
</dbReference>
<dbReference type="EMBL" id="JAGGLB010000002">
    <property type="protein sequence ID" value="MBP1989177.1"/>
    <property type="molecule type" value="Genomic_DNA"/>
</dbReference>
<dbReference type="InterPro" id="IPR013221">
    <property type="entry name" value="Mur_ligase_cen"/>
</dbReference>
<evidence type="ECO:0000259" key="4">
    <source>
        <dbReference type="Pfam" id="PF02875"/>
    </source>
</evidence>
<organism evidence="6 7">
    <name type="scientific">Paenibacillus eucommiae</name>
    <dbReference type="NCBI Taxonomy" id="1355755"/>
    <lineage>
        <taxon>Bacteria</taxon>
        <taxon>Bacillati</taxon>
        <taxon>Bacillota</taxon>
        <taxon>Bacilli</taxon>
        <taxon>Bacillales</taxon>
        <taxon>Paenibacillaceae</taxon>
        <taxon>Paenibacillus</taxon>
    </lineage>
</organism>
<dbReference type="Gene3D" id="3.90.190.20">
    <property type="entry name" value="Mur ligase, C-terminal domain"/>
    <property type="match status" value="1"/>
</dbReference>
<evidence type="ECO:0000256" key="2">
    <source>
        <dbReference type="ARBA" id="ARBA00022741"/>
    </source>
</evidence>
<reference evidence="6 7" key="1">
    <citation type="submission" date="2021-03" db="EMBL/GenBank/DDBJ databases">
        <title>Genomic Encyclopedia of Type Strains, Phase IV (KMG-IV): sequencing the most valuable type-strain genomes for metagenomic binning, comparative biology and taxonomic classification.</title>
        <authorList>
            <person name="Goeker M."/>
        </authorList>
    </citation>
    <scope>NUCLEOTIDE SEQUENCE [LARGE SCALE GENOMIC DNA]</scope>
    <source>
        <strain evidence="6 7">DSM 26048</strain>
    </source>
</reference>
<dbReference type="Pfam" id="PF08245">
    <property type="entry name" value="Mur_ligase_M"/>
    <property type="match status" value="1"/>
</dbReference>